<dbReference type="PANTHER" id="PTHR12818:SF0">
    <property type="entry name" value="TRNA (ADENINE(37)-N6)-METHYLTRANSFERASE"/>
    <property type="match status" value="1"/>
</dbReference>
<keyword evidence="4" id="KW-0489">Methyltransferase</keyword>
<dbReference type="SUPFAM" id="SSF118196">
    <property type="entry name" value="YaeB-like"/>
    <property type="match status" value="1"/>
</dbReference>
<dbReference type="PROSITE" id="PS51668">
    <property type="entry name" value="TSAA_2"/>
    <property type="match status" value="1"/>
</dbReference>
<evidence type="ECO:0000256" key="1">
    <source>
        <dbReference type="ARBA" id="ARBA00022691"/>
    </source>
</evidence>
<dbReference type="InterPro" id="IPR036413">
    <property type="entry name" value="YaeB-like_sf"/>
</dbReference>
<dbReference type="InterPro" id="IPR036414">
    <property type="entry name" value="YaeB_N_sf"/>
</dbReference>
<dbReference type="Gene3D" id="2.40.30.70">
    <property type="entry name" value="YaeB-like"/>
    <property type="match status" value="1"/>
</dbReference>
<dbReference type="CDD" id="cd09281">
    <property type="entry name" value="UPF0066"/>
    <property type="match status" value="1"/>
</dbReference>
<evidence type="ECO:0000313" key="5">
    <source>
        <dbReference type="Proteomes" id="UP000779900"/>
    </source>
</evidence>
<dbReference type="PROSITE" id="PS01318">
    <property type="entry name" value="TSAA_1"/>
    <property type="match status" value="1"/>
</dbReference>
<dbReference type="InterPro" id="IPR023370">
    <property type="entry name" value="TrmO-like_N"/>
</dbReference>
<accession>A0A937XKT2</accession>
<dbReference type="GO" id="GO:0008168">
    <property type="term" value="F:methyltransferase activity"/>
    <property type="evidence" value="ECO:0007669"/>
    <property type="project" value="UniProtKB-KW"/>
</dbReference>
<evidence type="ECO:0000256" key="2">
    <source>
        <dbReference type="ARBA" id="ARBA00033753"/>
    </source>
</evidence>
<dbReference type="Proteomes" id="UP000779900">
    <property type="component" value="Unassembled WGS sequence"/>
</dbReference>
<proteinExistence type="inferred from homology"/>
<dbReference type="AlphaFoldDB" id="A0A937XKT2"/>
<keyword evidence="4" id="KW-0808">Transferase</keyword>
<evidence type="ECO:0000313" key="4">
    <source>
        <dbReference type="EMBL" id="MBM3332920.1"/>
    </source>
</evidence>
<name>A0A937XKT2_UNCW3</name>
<reference evidence="4" key="1">
    <citation type="submission" date="2019-03" db="EMBL/GenBank/DDBJ databases">
        <title>Lake Tanganyika Metagenome-Assembled Genomes (MAGs).</title>
        <authorList>
            <person name="Tran P."/>
        </authorList>
    </citation>
    <scope>NUCLEOTIDE SEQUENCE</scope>
    <source>
        <strain evidence="4">K_DeepCast_150m_m2_040</strain>
    </source>
</reference>
<dbReference type="EMBL" id="VGIR01000173">
    <property type="protein sequence ID" value="MBM3332920.1"/>
    <property type="molecule type" value="Genomic_DNA"/>
</dbReference>
<gene>
    <name evidence="4" type="ORF">FJY68_13925</name>
</gene>
<dbReference type="InterPro" id="IPR040372">
    <property type="entry name" value="YaeB-like"/>
</dbReference>
<dbReference type="PANTHER" id="PTHR12818">
    <property type="entry name" value="TRNA (ADENINE(37)-N6)-METHYLTRANSFERASE"/>
    <property type="match status" value="1"/>
</dbReference>
<organism evidence="4 5">
    <name type="scientific">candidate division WOR-3 bacterium</name>
    <dbReference type="NCBI Taxonomy" id="2052148"/>
    <lineage>
        <taxon>Bacteria</taxon>
        <taxon>Bacteria division WOR-3</taxon>
    </lineage>
</organism>
<protein>
    <submittedName>
        <fullName evidence="4">SAM-dependent methyltransferase</fullName>
    </submittedName>
</protein>
<feature type="domain" description="TsaA-like" evidence="3">
    <location>
        <begin position="61"/>
        <end position="182"/>
    </location>
</feature>
<evidence type="ECO:0000259" key="3">
    <source>
        <dbReference type="PROSITE" id="PS51668"/>
    </source>
</evidence>
<sequence length="190" mass="21079">MRTRLLQVVAVCLIAGVVSFAYTKKEAPPAKADKSCHLSGPLAKRLMAAGSEVDRDAEYYLVSLGQVRRQDGKTLLVLKDKYAPGLVSLADFSHVMVFYWFDKNDAPDKRAFLQGHRQGKKNPLTGVFATRSAVRPNLIAITTCRVISVKGSIVEIDGIDAFDDSPILDLKPYIPRNDCFLDAQIPEWVR</sequence>
<dbReference type="InterPro" id="IPR023368">
    <property type="entry name" value="UPF0066_cons_site"/>
</dbReference>
<comment type="similarity">
    <text evidence="2">Belongs to the tRNA methyltransferase O family.</text>
</comment>
<comment type="caution">
    <text evidence="4">The sequence shown here is derived from an EMBL/GenBank/DDBJ whole genome shotgun (WGS) entry which is preliminary data.</text>
</comment>
<keyword evidence="1" id="KW-0949">S-adenosyl-L-methionine</keyword>
<dbReference type="GO" id="GO:0032259">
    <property type="term" value="P:methylation"/>
    <property type="evidence" value="ECO:0007669"/>
    <property type="project" value="UniProtKB-KW"/>
</dbReference>
<dbReference type="Pfam" id="PF01980">
    <property type="entry name" value="TrmO_N"/>
    <property type="match status" value="1"/>
</dbReference>